<sequence>MDRAAAADTYFVLGTVLSGLPYSWGDTASAIFPLMFPDSQTAKNFQCGRKKVSYIVSDGLGPYFKDIVVQELNRPGVFFTIQVDETPIPEQRCQQLDVLVRYFSDRQKRVVVEHLQSFQLGSATADILLNAVKEAVQDLPRDNLLCFYSDGPNVMKSLKRRLKEDISPALLDIGECSLHKVHNAFGHALAAFGSDVEAALVDTYCFFKNSASRSERLKASQIALNLPENVFLRHVSSRWLTLGPALDRLIQQLPAVKEVVLSDRNARGGVLYNRLKLSLTDKAFLAKALFLRNCTDLFVGFLTLFQKTEPLLHVLFSEMEVLIKKVLGRFLRREVYQEKSGEELKLVDIDRPSNWKEHVEIGADTEAALSDWAPHEKKQFRVGARSFYIKAAGYLLSRLPLGNSVLKDLRCLNPSLLKVEGSAASMRNLAKELPQVIAPHQVSSLMDEFSLIATENVDYSPSDRLDEFWQSIFELKLGDGALKYPLLGALVRALLSLSHGNADVERGFSENRRMLRDRASLSISSVNGLRSIMSFSERFGRNAAAVPLSGELIRAVKGSRKRQIQRLEGEALEEPREKKSKSGDSSATSKAAEEKELQAEVDSAKKMLSNADLLISRGMSKKCFGDVQSGQSLLKEGQKKLSEALSKLHCLQKSK</sequence>
<evidence type="ECO:0000313" key="2">
    <source>
        <dbReference type="EMBL" id="KAH9360418.1"/>
    </source>
</evidence>
<dbReference type="PANTHER" id="PTHR37162:SF6">
    <property type="entry name" value="BED-TYPE DOMAIN-CONTAINING PROTEIN"/>
    <property type="match status" value="1"/>
</dbReference>
<dbReference type="PANTHER" id="PTHR37162">
    <property type="entry name" value="HAT FAMILY DIMERISATION DOMAINCONTAINING PROTEIN-RELATED"/>
    <property type="match status" value="1"/>
</dbReference>
<dbReference type="Proteomes" id="UP000821853">
    <property type="component" value="Chromosome 1"/>
</dbReference>
<feature type="compositionally biased region" description="Basic and acidic residues" evidence="1">
    <location>
        <begin position="567"/>
        <end position="582"/>
    </location>
</feature>
<dbReference type="VEuPathDB" id="VectorBase:HLOH_055453"/>
<protein>
    <submittedName>
        <fullName evidence="2">Uncharacterized protein</fullName>
    </submittedName>
</protein>
<organism evidence="2 3">
    <name type="scientific">Haemaphysalis longicornis</name>
    <name type="common">Bush tick</name>
    <dbReference type="NCBI Taxonomy" id="44386"/>
    <lineage>
        <taxon>Eukaryota</taxon>
        <taxon>Metazoa</taxon>
        <taxon>Ecdysozoa</taxon>
        <taxon>Arthropoda</taxon>
        <taxon>Chelicerata</taxon>
        <taxon>Arachnida</taxon>
        <taxon>Acari</taxon>
        <taxon>Parasitiformes</taxon>
        <taxon>Ixodida</taxon>
        <taxon>Ixodoidea</taxon>
        <taxon>Ixodidae</taxon>
        <taxon>Haemaphysalinae</taxon>
        <taxon>Haemaphysalis</taxon>
    </lineage>
</organism>
<accession>A0A9J6FBL3</accession>
<dbReference type="OrthoDB" id="6501974at2759"/>
<reference evidence="2 3" key="1">
    <citation type="journal article" date="2020" name="Cell">
        <title>Large-Scale Comparative Analyses of Tick Genomes Elucidate Their Genetic Diversity and Vector Capacities.</title>
        <authorList>
            <consortium name="Tick Genome and Microbiome Consortium (TIGMIC)"/>
            <person name="Jia N."/>
            <person name="Wang J."/>
            <person name="Shi W."/>
            <person name="Du L."/>
            <person name="Sun Y."/>
            <person name="Zhan W."/>
            <person name="Jiang J.F."/>
            <person name="Wang Q."/>
            <person name="Zhang B."/>
            <person name="Ji P."/>
            <person name="Bell-Sakyi L."/>
            <person name="Cui X.M."/>
            <person name="Yuan T.T."/>
            <person name="Jiang B.G."/>
            <person name="Yang W.F."/>
            <person name="Lam T.T."/>
            <person name="Chang Q.C."/>
            <person name="Ding S.J."/>
            <person name="Wang X.J."/>
            <person name="Zhu J.G."/>
            <person name="Ruan X.D."/>
            <person name="Zhao L."/>
            <person name="Wei J.T."/>
            <person name="Ye R.Z."/>
            <person name="Que T.C."/>
            <person name="Du C.H."/>
            <person name="Zhou Y.H."/>
            <person name="Cheng J.X."/>
            <person name="Dai P.F."/>
            <person name="Guo W.B."/>
            <person name="Han X.H."/>
            <person name="Huang E.J."/>
            <person name="Li L.F."/>
            <person name="Wei W."/>
            <person name="Gao Y.C."/>
            <person name="Liu J.Z."/>
            <person name="Shao H.Z."/>
            <person name="Wang X."/>
            <person name="Wang C.C."/>
            <person name="Yang T.C."/>
            <person name="Huo Q.B."/>
            <person name="Li W."/>
            <person name="Chen H.Y."/>
            <person name="Chen S.E."/>
            <person name="Zhou L.G."/>
            <person name="Ni X.B."/>
            <person name="Tian J.H."/>
            <person name="Sheng Y."/>
            <person name="Liu T."/>
            <person name="Pan Y.S."/>
            <person name="Xia L.Y."/>
            <person name="Li J."/>
            <person name="Zhao F."/>
            <person name="Cao W.C."/>
        </authorList>
    </citation>
    <scope>NUCLEOTIDE SEQUENCE [LARGE SCALE GENOMIC DNA]</scope>
    <source>
        <strain evidence="2">HaeL-2018</strain>
    </source>
</reference>
<proteinExistence type="predicted"/>
<evidence type="ECO:0000313" key="3">
    <source>
        <dbReference type="Proteomes" id="UP000821853"/>
    </source>
</evidence>
<name>A0A9J6FBL3_HAELO</name>
<gene>
    <name evidence="2" type="ORF">HPB48_019499</name>
</gene>
<keyword evidence="3" id="KW-1185">Reference proteome</keyword>
<dbReference type="OMA" id="PHATSEM"/>
<dbReference type="SUPFAM" id="SSF53098">
    <property type="entry name" value="Ribonuclease H-like"/>
    <property type="match status" value="1"/>
</dbReference>
<dbReference type="AlphaFoldDB" id="A0A9J6FBL3"/>
<dbReference type="InterPro" id="IPR012337">
    <property type="entry name" value="RNaseH-like_sf"/>
</dbReference>
<comment type="caution">
    <text evidence="2">The sequence shown here is derived from an EMBL/GenBank/DDBJ whole genome shotgun (WGS) entry which is preliminary data.</text>
</comment>
<dbReference type="EMBL" id="JABSTR010000001">
    <property type="protein sequence ID" value="KAH9360418.1"/>
    <property type="molecule type" value="Genomic_DNA"/>
</dbReference>
<evidence type="ECO:0000256" key="1">
    <source>
        <dbReference type="SAM" id="MobiDB-lite"/>
    </source>
</evidence>
<feature type="region of interest" description="Disordered" evidence="1">
    <location>
        <begin position="567"/>
        <end position="598"/>
    </location>
</feature>